<dbReference type="SUPFAM" id="SSF53756">
    <property type="entry name" value="UDP-Glycosyltransferase/glycogen phosphorylase"/>
    <property type="match status" value="1"/>
</dbReference>
<dbReference type="RefSeq" id="WP_086046468.1">
    <property type="nucleotide sequence ID" value="NZ_CP017889.1"/>
</dbReference>
<sequence>MLKIAHIITKSEIGGAQTWVKDQISLLDKNFDHFLVTNQPGWLSERVSVQQTLFVPGIEKIFCLKTLFKLVSFVRSNKIDILIASSANAGVYARLLKLFTKCRVIYVSHGWSCIYNGGRLKMLFITVERLLSYLSDSILCVSEKDRQDAIEIIGILDHKLTYVRNSVFPRNIVRKKESEIFRILFLGRLAKPKRPDILIEAIENLADVQLDIVGDGPLKRDCKQVQNVNFVGAVSDFDDFGRYDLFALVSDSEGLPMSALEAASAGVPLLLSNVGGCSELINGNGFLIDNHPDDIATKLQLLKSNYKTVKGQALHCSTEFDIRNYRDSYIRIYTGRH</sequence>
<keyword evidence="2" id="KW-0328">Glycosyltransferase</keyword>
<accession>A0A1W6UGS6</accession>
<dbReference type="PANTHER" id="PTHR12526">
    <property type="entry name" value="GLYCOSYLTRANSFERASE"/>
    <property type="match status" value="1"/>
</dbReference>
<dbReference type="Pfam" id="PF13692">
    <property type="entry name" value="Glyco_trans_1_4"/>
    <property type="match status" value="1"/>
</dbReference>
<feature type="domain" description="Glycosyltransferase subfamily 4-like N-terminal" evidence="1">
    <location>
        <begin position="13"/>
        <end position="167"/>
    </location>
</feature>
<dbReference type="GO" id="GO:0016757">
    <property type="term" value="F:glycosyltransferase activity"/>
    <property type="evidence" value="ECO:0007669"/>
    <property type="project" value="UniProtKB-KW"/>
</dbReference>
<reference evidence="2" key="1">
    <citation type="submission" date="2016-10" db="EMBL/GenBank/DDBJ databases">
        <title>The High Quality Genome of Vibrio alginolyticus K01M1.</title>
        <authorList>
            <person name="Wendling C."/>
            <person name="Chibani C.M."/>
            <person name="Hertel R."/>
            <person name="Sproer C."/>
            <person name="Bunk B."/>
            <person name="Overmann J."/>
            <person name="Roth O."/>
            <person name="Liesegang H."/>
        </authorList>
    </citation>
    <scope>NUCLEOTIDE SEQUENCE</scope>
    <source>
        <strain evidence="2">K05K4</strain>
    </source>
</reference>
<dbReference type="Gene3D" id="3.40.50.2000">
    <property type="entry name" value="Glycogen Phosphorylase B"/>
    <property type="match status" value="2"/>
</dbReference>
<name>A0A1W6UGS6_VIBAL</name>
<dbReference type="Pfam" id="PF13439">
    <property type="entry name" value="Glyco_transf_4"/>
    <property type="match status" value="1"/>
</dbReference>
<dbReference type="EC" id="2.4.-.-" evidence="2"/>
<evidence type="ECO:0000259" key="1">
    <source>
        <dbReference type="Pfam" id="PF13439"/>
    </source>
</evidence>
<gene>
    <name evidence="2" type="primary">tuaC</name>
    <name evidence="2" type="ORF">K05K4_02100</name>
</gene>
<protein>
    <submittedName>
        <fullName evidence="2">Putative teichuronic acid biosynthesis glycosyltransferase TuaC</fullName>
        <ecNumber evidence="2">2.4.-.-</ecNumber>
    </submittedName>
</protein>
<proteinExistence type="predicted"/>
<dbReference type="InterPro" id="IPR028098">
    <property type="entry name" value="Glyco_trans_4-like_N"/>
</dbReference>
<dbReference type="EMBL" id="CP017902">
    <property type="protein sequence ID" value="ARP17106.1"/>
    <property type="molecule type" value="Genomic_DNA"/>
</dbReference>
<keyword evidence="2" id="KW-0808">Transferase</keyword>
<dbReference type="AlphaFoldDB" id="A0A1W6UGS6"/>
<evidence type="ECO:0000313" key="2">
    <source>
        <dbReference type="EMBL" id="ARP17106.1"/>
    </source>
</evidence>
<dbReference type="PANTHER" id="PTHR12526:SF630">
    <property type="entry name" value="GLYCOSYLTRANSFERASE"/>
    <property type="match status" value="1"/>
</dbReference>
<organism evidence="2">
    <name type="scientific">Vibrio alginolyticus</name>
    <dbReference type="NCBI Taxonomy" id="663"/>
    <lineage>
        <taxon>Bacteria</taxon>
        <taxon>Pseudomonadati</taxon>
        <taxon>Pseudomonadota</taxon>
        <taxon>Gammaproteobacteria</taxon>
        <taxon>Vibrionales</taxon>
        <taxon>Vibrionaceae</taxon>
        <taxon>Vibrio</taxon>
    </lineage>
</organism>